<keyword evidence="2" id="KW-1185">Reference proteome</keyword>
<accession>A0ACD3AJ29</accession>
<sequence>MSKILSSVFRKKDKDKTIRVKEKESKKRSTITSSNSATSPFDAKEASLPVSEPKGKTFVDQTQHASRIAGALEGIKALADAVRHPEAIDDRDMLLEIGITQLSEAKPGDFVAIPQDTVIKLLYNDLTHPPATSIGNKYAFRTADGSFNNIDMPDMGKAGTPYARSVQQSNPLPRNQLPDPGLVFDTLLRREGFVEHPAGLSSLMFAFAALVIHSVFRTSHIDVNINETSSYVDLSPLYGHNQEVQDRVRKRDGRGLLHPDVFAEERLLLLPPAVSALLVLFNRNHNYIAKKLLEINERGTWVDPSVLSPDIPQQKVALINQEEEIFQIARLINCGWFAAVVFSDYFSAILGLVRKGSSWSLNPFEAIRNEDHSLFERGKGNVCSVEFNCLYRWHATTSAEDEKWVGGALDQLFEGKDPESISVNEFKMAARKVLVMQGDITGWTFGNLKRQQDRTFRNEDLANIIQNATEHPAGAFRARGTPGVMRLHEIMGIEQNRRWGVCSLNDFRKFLGLKPYASFREWNSNAEIADAAEKLYGNIDHLELYVGLQAEEAKPVRDGAGLCPGYTISRAILSDAIALTRGDRFFTHDFTPYNLTAWGFNDCQRDPHAFGFGSTLGRLFLRTLPDQFSENSVYTFFPLMTPESMKVYLTQSKTIEQYDLSRPTSKSAPQPIGDYGVVAEILKNPTGWVEPYDARVSNVLHGKRFYPVESAEARRQVIGALASSPEAIDKIGKAFYEATRKLVDAGSVTLVGNKGKAVDIVRDVFRVAPVQWIAGDIAGLSIKTKDNPDGDYTGEELFNMLGDIYSYIFLDVEASKVMVLKQAVDGHIHKLTESIKGPLGSNVSTGVVAGLASHFGKAKKPEHGDLVRKLEALGYSTDQIVNTILSLMVIASVELSLSFTNVVNLYLNSMDEPTIRSLARSTDTKDVEKLNAYVYEALRLEPVFRGVYREASTDQEIAHTSVTATTRVFLDIAQANRNEHAFPKANTVDTNRPTKHPILHGDGLFRNLGEGLTIKIIAQVLRARFVDNTQDQLNYAYLDKNQNISPWPRSLTVKYDAAP</sequence>
<dbReference type="EMBL" id="ML208431">
    <property type="protein sequence ID" value="TFK65592.1"/>
    <property type="molecule type" value="Genomic_DNA"/>
</dbReference>
<reference evidence="1 2" key="1">
    <citation type="journal article" date="2019" name="Nat. Ecol. Evol.">
        <title>Megaphylogeny resolves global patterns of mushroom evolution.</title>
        <authorList>
            <person name="Varga T."/>
            <person name="Krizsan K."/>
            <person name="Foldi C."/>
            <person name="Dima B."/>
            <person name="Sanchez-Garcia M."/>
            <person name="Sanchez-Ramirez S."/>
            <person name="Szollosi G.J."/>
            <person name="Szarkandi J.G."/>
            <person name="Papp V."/>
            <person name="Albert L."/>
            <person name="Andreopoulos W."/>
            <person name="Angelini C."/>
            <person name="Antonin V."/>
            <person name="Barry K.W."/>
            <person name="Bougher N.L."/>
            <person name="Buchanan P."/>
            <person name="Buyck B."/>
            <person name="Bense V."/>
            <person name="Catcheside P."/>
            <person name="Chovatia M."/>
            <person name="Cooper J."/>
            <person name="Damon W."/>
            <person name="Desjardin D."/>
            <person name="Finy P."/>
            <person name="Geml J."/>
            <person name="Haridas S."/>
            <person name="Hughes K."/>
            <person name="Justo A."/>
            <person name="Karasinski D."/>
            <person name="Kautmanova I."/>
            <person name="Kiss B."/>
            <person name="Kocsube S."/>
            <person name="Kotiranta H."/>
            <person name="LaButti K.M."/>
            <person name="Lechner B.E."/>
            <person name="Liimatainen K."/>
            <person name="Lipzen A."/>
            <person name="Lukacs Z."/>
            <person name="Mihaltcheva S."/>
            <person name="Morgado L.N."/>
            <person name="Niskanen T."/>
            <person name="Noordeloos M.E."/>
            <person name="Ohm R.A."/>
            <person name="Ortiz-Santana B."/>
            <person name="Ovrebo C."/>
            <person name="Racz N."/>
            <person name="Riley R."/>
            <person name="Savchenko A."/>
            <person name="Shiryaev A."/>
            <person name="Soop K."/>
            <person name="Spirin V."/>
            <person name="Szebenyi C."/>
            <person name="Tomsovsky M."/>
            <person name="Tulloss R.E."/>
            <person name="Uehling J."/>
            <person name="Grigoriev I.V."/>
            <person name="Vagvolgyi C."/>
            <person name="Papp T."/>
            <person name="Martin F.M."/>
            <person name="Miettinen O."/>
            <person name="Hibbett D.S."/>
            <person name="Nagy L.G."/>
        </authorList>
    </citation>
    <scope>NUCLEOTIDE SEQUENCE [LARGE SCALE GENOMIC DNA]</scope>
    <source>
        <strain evidence="1 2">NL-1719</strain>
    </source>
</reference>
<evidence type="ECO:0000313" key="1">
    <source>
        <dbReference type="EMBL" id="TFK65592.1"/>
    </source>
</evidence>
<name>A0ACD3AJ29_9AGAR</name>
<dbReference type="Proteomes" id="UP000308600">
    <property type="component" value="Unassembled WGS sequence"/>
</dbReference>
<gene>
    <name evidence="1" type="ORF">BDN72DRAFT_191243</name>
</gene>
<evidence type="ECO:0000313" key="2">
    <source>
        <dbReference type="Proteomes" id="UP000308600"/>
    </source>
</evidence>
<proteinExistence type="predicted"/>
<organism evidence="1 2">
    <name type="scientific">Pluteus cervinus</name>
    <dbReference type="NCBI Taxonomy" id="181527"/>
    <lineage>
        <taxon>Eukaryota</taxon>
        <taxon>Fungi</taxon>
        <taxon>Dikarya</taxon>
        <taxon>Basidiomycota</taxon>
        <taxon>Agaricomycotina</taxon>
        <taxon>Agaricomycetes</taxon>
        <taxon>Agaricomycetidae</taxon>
        <taxon>Agaricales</taxon>
        <taxon>Pluteineae</taxon>
        <taxon>Pluteaceae</taxon>
        <taxon>Pluteus</taxon>
    </lineage>
</organism>
<protein>
    <submittedName>
        <fullName evidence="1">Linoleate diol synthase</fullName>
    </submittedName>
</protein>